<gene>
    <name evidence="3" type="ORF">POL25_36970</name>
</gene>
<keyword evidence="2" id="KW-0812">Transmembrane</keyword>
<feature type="compositionally biased region" description="Basic and acidic residues" evidence="1">
    <location>
        <begin position="74"/>
        <end position="90"/>
    </location>
</feature>
<comment type="caution">
    <text evidence="3">The sequence shown here is derived from an EMBL/GenBank/DDBJ whole genome shotgun (WGS) entry which is preliminary data.</text>
</comment>
<feature type="compositionally biased region" description="Low complexity" evidence="1">
    <location>
        <begin position="31"/>
        <end position="49"/>
    </location>
</feature>
<organism evidence="3 4">
    <name type="scientific">Nannocystis bainbridge</name>
    <dbReference type="NCBI Taxonomy" id="2995303"/>
    <lineage>
        <taxon>Bacteria</taxon>
        <taxon>Pseudomonadati</taxon>
        <taxon>Myxococcota</taxon>
        <taxon>Polyangia</taxon>
        <taxon>Nannocystales</taxon>
        <taxon>Nannocystaceae</taxon>
        <taxon>Nannocystis</taxon>
    </lineage>
</organism>
<feature type="region of interest" description="Disordered" evidence="1">
    <location>
        <begin position="136"/>
        <end position="167"/>
    </location>
</feature>
<protein>
    <submittedName>
        <fullName evidence="3">Uncharacterized protein</fullName>
    </submittedName>
</protein>
<dbReference type="Proteomes" id="UP001221686">
    <property type="component" value="Unassembled WGS sequence"/>
</dbReference>
<keyword evidence="2" id="KW-0472">Membrane</keyword>
<evidence type="ECO:0000313" key="4">
    <source>
        <dbReference type="Proteomes" id="UP001221686"/>
    </source>
</evidence>
<proteinExistence type="predicted"/>
<accession>A0ABT5EAV8</accession>
<dbReference type="EMBL" id="JAQNDL010000003">
    <property type="protein sequence ID" value="MDC0722540.1"/>
    <property type="molecule type" value="Genomic_DNA"/>
</dbReference>
<keyword evidence="2" id="KW-1133">Transmembrane helix</keyword>
<feature type="region of interest" description="Disordered" evidence="1">
    <location>
        <begin position="1"/>
        <end position="95"/>
    </location>
</feature>
<evidence type="ECO:0000313" key="3">
    <source>
        <dbReference type="EMBL" id="MDC0722540.1"/>
    </source>
</evidence>
<dbReference type="RefSeq" id="WP_272091067.1">
    <property type="nucleotide sequence ID" value="NZ_JAQNDL010000003.1"/>
</dbReference>
<name>A0ABT5EAV8_9BACT</name>
<feature type="transmembrane region" description="Helical" evidence="2">
    <location>
        <begin position="194"/>
        <end position="213"/>
    </location>
</feature>
<evidence type="ECO:0000256" key="2">
    <source>
        <dbReference type="SAM" id="Phobius"/>
    </source>
</evidence>
<evidence type="ECO:0000256" key="1">
    <source>
        <dbReference type="SAM" id="MobiDB-lite"/>
    </source>
</evidence>
<keyword evidence="4" id="KW-1185">Reference proteome</keyword>
<reference evidence="3 4" key="1">
    <citation type="submission" date="2022-11" db="EMBL/GenBank/DDBJ databases">
        <title>Minimal conservation of predation-associated metabolite biosynthetic gene clusters underscores biosynthetic potential of Myxococcota including descriptions for ten novel species: Archangium lansinium sp. nov., Myxococcus landrumus sp. nov., Nannocystis bai.</title>
        <authorList>
            <person name="Ahearne A."/>
            <person name="Stevens C."/>
            <person name="Dowd S."/>
        </authorList>
    </citation>
    <scope>NUCLEOTIDE SEQUENCE [LARGE SCALE GENOMIC DNA]</scope>
    <source>
        <strain evidence="3 4">BB15-2</strain>
    </source>
</reference>
<sequence>MTRDDPETPSSTGPSARRPLEPSPAGDDLGALSQQRPLAAPPARGGPAATLDEQRLAPSPPGDVGPLATPPITDDIRVALEEQRPPDKQDLLATPPITDNIAATLAEQRPPEEKDLLATPPIRDDIAAVLEEQRPLDASPGGDLGAPPVAETWRPLTTPPPSERDNELMRDPPPGEHHLGRFAGYGAANRVRRILIACLSVLVVATVFVWYGWARQRPEPTTTLRQFELPAGTDTSDRPRVLAWSQGKARLGLTRAPPGVDTIELPDRTLKLKDGSDMAQFKVVVEDGKTTALDLVSGEIVEILHPGATPLLQP</sequence>